<evidence type="ECO:0000313" key="6">
    <source>
        <dbReference type="EMBL" id="MBH5143867.1"/>
    </source>
</evidence>
<protein>
    <submittedName>
        <fullName evidence="6">Transposase</fullName>
    </submittedName>
</protein>
<evidence type="ECO:0000313" key="7">
    <source>
        <dbReference type="Proteomes" id="UP000627573"/>
    </source>
</evidence>
<dbReference type="Pfam" id="PF00872">
    <property type="entry name" value="Transposase_mut"/>
    <property type="match status" value="1"/>
</dbReference>
<evidence type="ECO:0000256" key="2">
    <source>
        <dbReference type="ARBA" id="ARBA00010961"/>
    </source>
</evidence>
<name>A0A8I1D739_RHOER</name>
<keyword evidence="3" id="KW-0815">Transposition</keyword>
<evidence type="ECO:0000256" key="4">
    <source>
        <dbReference type="ARBA" id="ARBA00023125"/>
    </source>
</evidence>
<proteinExistence type="inferred from homology"/>
<dbReference type="EMBL" id="JAECSB010000047">
    <property type="protein sequence ID" value="MBH5143867.1"/>
    <property type="molecule type" value="Genomic_DNA"/>
</dbReference>
<reference evidence="6 7" key="1">
    <citation type="submission" date="2020-12" db="EMBL/GenBank/DDBJ databases">
        <title>Draft genome sequence of furan degrading bacterial strain FUR100.</title>
        <authorList>
            <person name="Woiski C."/>
        </authorList>
    </citation>
    <scope>NUCLEOTIDE SEQUENCE [LARGE SCALE GENOMIC DNA]</scope>
    <source>
        <strain evidence="6 7">FUR100</strain>
    </source>
</reference>
<dbReference type="GO" id="GO:0004803">
    <property type="term" value="F:transposase activity"/>
    <property type="evidence" value="ECO:0007669"/>
    <property type="project" value="InterPro"/>
</dbReference>
<evidence type="ECO:0000256" key="3">
    <source>
        <dbReference type="ARBA" id="ARBA00022578"/>
    </source>
</evidence>
<dbReference type="GO" id="GO:0006313">
    <property type="term" value="P:DNA transposition"/>
    <property type="evidence" value="ECO:0007669"/>
    <property type="project" value="InterPro"/>
</dbReference>
<gene>
    <name evidence="6" type="ORF">I3517_14735</name>
</gene>
<comment type="similarity">
    <text evidence="2">Belongs to the transposase mutator family.</text>
</comment>
<dbReference type="Proteomes" id="UP000627573">
    <property type="component" value="Unassembled WGS sequence"/>
</dbReference>
<keyword evidence="7" id="KW-1185">Reference proteome</keyword>
<dbReference type="GO" id="GO:0003677">
    <property type="term" value="F:DNA binding"/>
    <property type="evidence" value="ECO:0007669"/>
    <property type="project" value="UniProtKB-KW"/>
</dbReference>
<comment type="caution">
    <text evidence="6">The sequence shown here is derived from an EMBL/GenBank/DDBJ whole genome shotgun (WGS) entry which is preliminary data.</text>
</comment>
<comment type="function">
    <text evidence="1">Required for the transposition of the insertion element.</text>
</comment>
<organism evidence="6 7">
    <name type="scientific">Rhodococcus erythropolis</name>
    <name type="common">Arthrobacter picolinophilus</name>
    <dbReference type="NCBI Taxonomy" id="1833"/>
    <lineage>
        <taxon>Bacteria</taxon>
        <taxon>Bacillati</taxon>
        <taxon>Actinomycetota</taxon>
        <taxon>Actinomycetes</taxon>
        <taxon>Mycobacteriales</taxon>
        <taxon>Nocardiaceae</taxon>
        <taxon>Rhodococcus</taxon>
        <taxon>Rhodococcus erythropolis group</taxon>
    </lineage>
</organism>
<accession>A0A8I1D739</accession>
<dbReference type="InterPro" id="IPR001207">
    <property type="entry name" value="Transposase_mutator"/>
</dbReference>
<dbReference type="AlphaFoldDB" id="A0A8I1D739"/>
<evidence type="ECO:0000256" key="1">
    <source>
        <dbReference type="ARBA" id="ARBA00002190"/>
    </source>
</evidence>
<sequence length="88" mass="9408">MLAVGMDGQRTPRNVGYRRLIRGGEGRLVDVLPRPGLCGLTGGKLATSDAHASLVAAIGVTFLGASWQRCRAHFAVSLMSITQKEWCP</sequence>
<keyword evidence="5" id="KW-0233">DNA recombination</keyword>
<evidence type="ECO:0000256" key="5">
    <source>
        <dbReference type="ARBA" id="ARBA00023172"/>
    </source>
</evidence>
<keyword evidence="4" id="KW-0238">DNA-binding</keyword>